<name>A0A2G9Y8M2_9BACT</name>
<gene>
    <name evidence="2" type="ORF">COX46_05490</name>
</gene>
<accession>A0A2G9Y8M2</accession>
<dbReference type="Proteomes" id="UP000230392">
    <property type="component" value="Unassembled WGS sequence"/>
</dbReference>
<keyword evidence="1" id="KW-1133">Transmembrane helix</keyword>
<keyword evidence="1" id="KW-0812">Transmembrane</keyword>
<feature type="transmembrane region" description="Helical" evidence="1">
    <location>
        <begin position="89"/>
        <end position="109"/>
    </location>
</feature>
<protein>
    <submittedName>
        <fullName evidence="2">Uncharacterized protein</fullName>
    </submittedName>
</protein>
<proteinExistence type="predicted"/>
<dbReference type="AlphaFoldDB" id="A0A2G9Y8M2"/>
<evidence type="ECO:0000313" key="2">
    <source>
        <dbReference type="EMBL" id="PIP15576.1"/>
    </source>
</evidence>
<reference evidence="2 3" key="1">
    <citation type="submission" date="2017-09" db="EMBL/GenBank/DDBJ databases">
        <title>Depth-based differentiation of microbial function through sediment-hosted aquifers and enrichment of novel symbionts in the deep terrestrial subsurface.</title>
        <authorList>
            <person name="Probst A.J."/>
            <person name="Ladd B."/>
            <person name="Jarett J.K."/>
            <person name="Geller-Mcgrath D.E."/>
            <person name="Sieber C.M."/>
            <person name="Emerson J.B."/>
            <person name="Anantharaman K."/>
            <person name="Thomas B.C."/>
            <person name="Malmstrom R."/>
            <person name="Stieglmeier M."/>
            <person name="Klingl A."/>
            <person name="Woyke T."/>
            <person name="Ryan C.M."/>
            <person name="Banfield J.F."/>
        </authorList>
    </citation>
    <scope>NUCLEOTIDE SEQUENCE [LARGE SCALE GENOMIC DNA]</scope>
    <source>
        <strain evidence="2">CG23_combo_of_CG06-09_8_20_14_all_48_7</strain>
    </source>
</reference>
<dbReference type="Gene3D" id="1.10.10.1320">
    <property type="entry name" value="Anti-sigma factor, zinc-finger domain"/>
    <property type="match status" value="1"/>
</dbReference>
<dbReference type="InterPro" id="IPR041916">
    <property type="entry name" value="Anti_sigma_zinc_sf"/>
</dbReference>
<organism evidence="2 3">
    <name type="scientific">bacterium (Candidatus Ratteibacteria) CG23_combo_of_CG06-09_8_20_14_all_48_7</name>
    <dbReference type="NCBI Taxonomy" id="2014292"/>
    <lineage>
        <taxon>Bacteria</taxon>
        <taxon>Candidatus Ratteibacteria</taxon>
    </lineage>
</organism>
<evidence type="ECO:0000313" key="3">
    <source>
        <dbReference type="Proteomes" id="UP000230392"/>
    </source>
</evidence>
<dbReference type="EMBL" id="PCRF01000269">
    <property type="protein sequence ID" value="PIP15576.1"/>
    <property type="molecule type" value="Genomic_DNA"/>
</dbReference>
<sequence>MKCKNLERWMVLDMEGELSPRQKEKLANHLKSCTLCREVSGEYQILRTKLSSLPLEPVPMMAPIRTLLPEGQEQRDPVSQRDLVLRRMVLVPVGIGLVLLLGSVILFQYTRPPNLRLGSPHLLITEAPKPITPESTRNVAGKEVSTFGKKVLARVGDRDEIPLNPPFAKGEKGGLAPQSEEEVLSEEDVNTLLEQEESRLNQGFLAMVDYNYILENLSAEEQEDFLEVLNEI</sequence>
<keyword evidence="1" id="KW-0472">Membrane</keyword>
<evidence type="ECO:0000256" key="1">
    <source>
        <dbReference type="SAM" id="Phobius"/>
    </source>
</evidence>
<comment type="caution">
    <text evidence="2">The sequence shown here is derived from an EMBL/GenBank/DDBJ whole genome shotgun (WGS) entry which is preliminary data.</text>
</comment>